<comment type="caution">
    <text evidence="4">The sequence shown here is derived from an EMBL/GenBank/DDBJ whole genome shotgun (WGS) entry which is preliminary data.</text>
</comment>
<evidence type="ECO:0000259" key="3">
    <source>
        <dbReference type="Pfam" id="PF26347"/>
    </source>
</evidence>
<dbReference type="RefSeq" id="WP_116042375.1">
    <property type="nucleotide sequence ID" value="NZ_QUBQ01000001.1"/>
</dbReference>
<proteinExistence type="predicted"/>
<evidence type="ECO:0000256" key="1">
    <source>
        <dbReference type="SAM" id="Coils"/>
    </source>
</evidence>
<evidence type="ECO:0000313" key="5">
    <source>
        <dbReference type="Proteomes" id="UP000261905"/>
    </source>
</evidence>
<dbReference type="Proteomes" id="UP000261905">
    <property type="component" value="Unassembled WGS sequence"/>
</dbReference>
<feature type="transmembrane region" description="Helical" evidence="2">
    <location>
        <begin position="12"/>
        <end position="36"/>
    </location>
</feature>
<protein>
    <recommendedName>
        <fullName evidence="3">Sporulation membrane protein YtrI C-terminal domain-containing protein</fullName>
    </recommendedName>
</protein>
<feature type="coiled-coil region" evidence="1">
    <location>
        <begin position="38"/>
        <end position="65"/>
    </location>
</feature>
<keyword evidence="2" id="KW-0812">Transmembrane</keyword>
<dbReference type="OrthoDB" id="2655161at2"/>
<dbReference type="Pfam" id="PF26347">
    <property type="entry name" value="YtrI_sporulation"/>
    <property type="match status" value="1"/>
</dbReference>
<gene>
    <name evidence="4" type="ORF">DX130_01870</name>
</gene>
<keyword evidence="2" id="KW-1133">Transmembrane helix</keyword>
<dbReference type="AlphaFoldDB" id="A0A371PI17"/>
<evidence type="ECO:0000313" key="4">
    <source>
        <dbReference type="EMBL" id="REK75848.1"/>
    </source>
</evidence>
<keyword evidence="2" id="KW-0472">Membrane</keyword>
<keyword evidence="5" id="KW-1185">Reference proteome</keyword>
<feature type="domain" description="Sporulation membrane protein YtrI C-terminal" evidence="3">
    <location>
        <begin position="83"/>
        <end position="158"/>
    </location>
</feature>
<dbReference type="InterPro" id="IPR058620">
    <property type="entry name" value="YtrI_C"/>
</dbReference>
<name>A0A371PI17_9BACL</name>
<dbReference type="EMBL" id="QUBQ01000001">
    <property type="protein sequence ID" value="REK75848.1"/>
    <property type="molecule type" value="Genomic_DNA"/>
</dbReference>
<reference evidence="4 5" key="1">
    <citation type="submission" date="2018-08" db="EMBL/GenBank/DDBJ databases">
        <title>Paenibacillus sp. M4BSY-1, whole genome shotgun sequence.</title>
        <authorList>
            <person name="Tuo L."/>
        </authorList>
    </citation>
    <scope>NUCLEOTIDE SEQUENCE [LARGE SCALE GENOMIC DNA]</scope>
    <source>
        <strain evidence="4 5">M4BSY-1</strain>
    </source>
</reference>
<organism evidence="4 5">
    <name type="scientific">Paenibacillus paeoniae</name>
    <dbReference type="NCBI Taxonomy" id="2292705"/>
    <lineage>
        <taxon>Bacteria</taxon>
        <taxon>Bacillati</taxon>
        <taxon>Bacillota</taxon>
        <taxon>Bacilli</taxon>
        <taxon>Bacillales</taxon>
        <taxon>Paenibacillaceae</taxon>
        <taxon>Paenibacillus</taxon>
    </lineage>
</organism>
<keyword evidence="1" id="KW-0175">Coiled coil</keyword>
<evidence type="ECO:0000256" key="2">
    <source>
        <dbReference type="SAM" id="Phobius"/>
    </source>
</evidence>
<accession>A0A371PI17</accession>
<sequence>MRLPPFNRYIRWMQLTGVFLLGMLAGAVTLNSLFVAQFEALYHTKNELESKLEQYEQDIRGLNQYKNQHTVIKSIQLRLAESSGKRAHLDKVTEAELIKRVKEDLSIFLGQSIYKVDSDAKFARKILERKVYTDINGKDYMVELQTVLLADNVLQIWMIALPHAKAPAS</sequence>